<dbReference type="CDD" id="cd13957">
    <property type="entry name" value="PT_UbiA_Cox10"/>
    <property type="match status" value="1"/>
</dbReference>
<keyword evidence="16" id="KW-1185">Reference proteome</keyword>
<comment type="subcellular location">
    <subcellularLocation>
        <location evidence="1 14">Cell membrane</location>
        <topology evidence="1 14">Multi-pass membrane protein</topology>
    </subcellularLocation>
</comment>
<keyword evidence="5 14" id="KW-0808">Transferase</keyword>
<dbReference type="GO" id="GO:0008495">
    <property type="term" value="F:protoheme IX farnesyltransferase activity"/>
    <property type="evidence" value="ECO:0007669"/>
    <property type="project" value="UniProtKB-UniRule"/>
</dbReference>
<feature type="transmembrane region" description="Helical" evidence="14">
    <location>
        <begin position="174"/>
        <end position="197"/>
    </location>
</feature>
<evidence type="ECO:0000256" key="12">
    <source>
        <dbReference type="ARBA" id="ARBA00042475"/>
    </source>
</evidence>
<dbReference type="OrthoDB" id="9814417at2"/>
<dbReference type="EC" id="2.5.1.141" evidence="3 14"/>
<dbReference type="PROSITE" id="PS00943">
    <property type="entry name" value="UBIA"/>
    <property type="match status" value="1"/>
</dbReference>
<dbReference type="Proteomes" id="UP000199387">
    <property type="component" value="Unassembled WGS sequence"/>
</dbReference>
<keyword evidence="4 14" id="KW-1003">Cell membrane</keyword>
<comment type="subunit">
    <text evidence="14">Interacts with CtaA.</text>
</comment>
<feature type="transmembrane region" description="Helical" evidence="14">
    <location>
        <begin position="53"/>
        <end position="74"/>
    </location>
</feature>
<dbReference type="InterPro" id="IPR006369">
    <property type="entry name" value="Protohaem_IX_farnesylTrfase"/>
</dbReference>
<name>A0A1G6PM63_9BACL</name>
<dbReference type="AlphaFoldDB" id="A0A1G6PM63"/>
<comment type="catalytic activity">
    <reaction evidence="13 14">
        <text>heme b + (2E,6E)-farnesyl diphosphate + H2O = Fe(II)-heme o + diphosphate</text>
        <dbReference type="Rhea" id="RHEA:28070"/>
        <dbReference type="ChEBI" id="CHEBI:15377"/>
        <dbReference type="ChEBI" id="CHEBI:33019"/>
        <dbReference type="ChEBI" id="CHEBI:60344"/>
        <dbReference type="ChEBI" id="CHEBI:60530"/>
        <dbReference type="ChEBI" id="CHEBI:175763"/>
        <dbReference type="EC" id="2.5.1.141"/>
    </reaction>
</comment>
<comment type="miscellaneous">
    <text evidence="14">Carbon 2 of the heme B porphyrin ring is defined according to the Fischer nomenclature.</text>
</comment>
<dbReference type="PANTHER" id="PTHR43448">
    <property type="entry name" value="PROTOHEME IX FARNESYLTRANSFERASE, MITOCHONDRIAL"/>
    <property type="match status" value="1"/>
</dbReference>
<dbReference type="UniPathway" id="UPA00834">
    <property type="reaction ID" value="UER00712"/>
</dbReference>
<evidence type="ECO:0000256" key="9">
    <source>
        <dbReference type="ARBA" id="ARBA00023136"/>
    </source>
</evidence>
<comment type="similarity">
    <text evidence="14">Belongs to the UbiA prenyltransferase family. Protoheme IX farnesyltransferase subfamily.</text>
</comment>
<evidence type="ECO:0000313" key="16">
    <source>
        <dbReference type="Proteomes" id="UP000199387"/>
    </source>
</evidence>
<keyword evidence="7 14" id="KW-1133">Transmembrane helix</keyword>
<dbReference type="RefSeq" id="WP_091571691.1">
    <property type="nucleotide sequence ID" value="NZ_FMZA01000017.1"/>
</dbReference>
<reference evidence="15 16" key="1">
    <citation type="submission" date="2016-10" db="EMBL/GenBank/DDBJ databases">
        <authorList>
            <person name="de Groot N.N."/>
        </authorList>
    </citation>
    <scope>NUCLEOTIDE SEQUENCE [LARGE SCALE GENOMIC DNA]</scope>
    <source>
        <strain evidence="15 16">DSM 45514</strain>
    </source>
</reference>
<dbReference type="GO" id="GO:0048034">
    <property type="term" value="P:heme O biosynthetic process"/>
    <property type="evidence" value="ECO:0007669"/>
    <property type="project" value="UniProtKB-UniRule"/>
</dbReference>
<proteinExistence type="inferred from homology"/>
<evidence type="ECO:0000256" key="4">
    <source>
        <dbReference type="ARBA" id="ARBA00022475"/>
    </source>
</evidence>
<feature type="transmembrane region" description="Helical" evidence="14">
    <location>
        <begin position="279"/>
        <end position="299"/>
    </location>
</feature>
<feature type="transmembrane region" description="Helical" evidence="14">
    <location>
        <begin position="246"/>
        <end position="267"/>
    </location>
</feature>
<feature type="transmembrane region" description="Helical" evidence="14">
    <location>
        <begin position="122"/>
        <end position="142"/>
    </location>
</feature>
<gene>
    <name evidence="14" type="primary">ctaB</name>
    <name evidence="15" type="ORF">SAMN04488112_11748</name>
</gene>
<comment type="pathway">
    <text evidence="2 14">Porphyrin-containing compound metabolism; heme O biosynthesis; heme O from protoheme: step 1/1.</text>
</comment>
<evidence type="ECO:0000256" key="1">
    <source>
        <dbReference type="ARBA" id="ARBA00004651"/>
    </source>
</evidence>
<keyword evidence="9 14" id="KW-0472">Membrane</keyword>
<dbReference type="InterPro" id="IPR030470">
    <property type="entry name" value="UbiA_prenylTrfase_CS"/>
</dbReference>
<dbReference type="HAMAP" id="MF_00154">
    <property type="entry name" value="CyoE_CtaB"/>
    <property type="match status" value="1"/>
</dbReference>
<evidence type="ECO:0000256" key="8">
    <source>
        <dbReference type="ARBA" id="ARBA00023133"/>
    </source>
</evidence>
<sequence length="300" mass="33095">MANLSARSESPPLTHIVKAYVELLKPRITALLVFTALCGAMVARGAFLDPWSLLVIVIGLSAAAGGAAAVNMWYDRDTDAIMERTVNRPIPAGTVPPSTALVLGILLQIFALVWFWVHTNGWTVVLTLVGYLYYAVVYTMWLKRKTVHNIVIGGGAGAVPPLIGWAAVTGSLDWTAISLFMVIFCWTPSHFWSLAIVKNEDYQRAGVPMMPVVRGVRETKRQSLIYMAVLALVSLVPFFTGAVGTFYLVAAILCNMGFCLAHVYLWLEDDDQTLWARRTFYASLLYLPLIFIAVAFDVIF</sequence>
<comment type="function">
    <text evidence="14">Converts heme B (protoheme IX) to heme O by substitution of the vinyl group on carbon 2 of heme B porphyrin ring with a hydroxyethyl farnesyl side group.</text>
</comment>
<evidence type="ECO:0000313" key="15">
    <source>
        <dbReference type="EMBL" id="SDC81300.1"/>
    </source>
</evidence>
<dbReference type="STRING" id="1236220.SAMN04488112_11748"/>
<evidence type="ECO:0000256" key="11">
    <source>
        <dbReference type="ARBA" id="ARBA00040810"/>
    </source>
</evidence>
<evidence type="ECO:0000256" key="10">
    <source>
        <dbReference type="ARBA" id="ARBA00030253"/>
    </source>
</evidence>
<keyword evidence="6 14" id="KW-0812">Transmembrane</keyword>
<dbReference type="NCBIfam" id="TIGR01473">
    <property type="entry name" value="cyoE_ctaB"/>
    <property type="match status" value="1"/>
</dbReference>
<feature type="transmembrane region" description="Helical" evidence="14">
    <location>
        <begin position="224"/>
        <end position="240"/>
    </location>
</feature>
<accession>A0A1G6PM63</accession>
<protein>
    <recommendedName>
        <fullName evidence="11 14">Protoheme IX farnesyltransferase</fullName>
        <ecNumber evidence="3 14">2.5.1.141</ecNumber>
    </recommendedName>
    <alternativeName>
        <fullName evidence="12 14">Heme B farnesyltransferase</fullName>
    </alternativeName>
    <alternativeName>
        <fullName evidence="10 14">Heme O synthase</fullName>
    </alternativeName>
</protein>
<evidence type="ECO:0000256" key="13">
    <source>
        <dbReference type="ARBA" id="ARBA00047690"/>
    </source>
</evidence>
<dbReference type="GO" id="GO:0005886">
    <property type="term" value="C:plasma membrane"/>
    <property type="evidence" value="ECO:0007669"/>
    <property type="project" value="UniProtKB-SubCell"/>
</dbReference>
<evidence type="ECO:0000256" key="2">
    <source>
        <dbReference type="ARBA" id="ARBA00004919"/>
    </source>
</evidence>
<dbReference type="NCBIfam" id="NF003349">
    <property type="entry name" value="PRK04375.1-2"/>
    <property type="match status" value="1"/>
</dbReference>
<evidence type="ECO:0000256" key="14">
    <source>
        <dbReference type="HAMAP-Rule" id="MF_00154"/>
    </source>
</evidence>
<feature type="transmembrane region" description="Helical" evidence="14">
    <location>
        <begin position="28"/>
        <end position="47"/>
    </location>
</feature>
<organism evidence="15 16">
    <name type="scientific">Melghirimyces thermohalophilus</name>
    <dbReference type="NCBI Taxonomy" id="1236220"/>
    <lineage>
        <taxon>Bacteria</taxon>
        <taxon>Bacillati</taxon>
        <taxon>Bacillota</taxon>
        <taxon>Bacilli</taxon>
        <taxon>Bacillales</taxon>
        <taxon>Thermoactinomycetaceae</taxon>
        <taxon>Melghirimyces</taxon>
    </lineage>
</organism>
<evidence type="ECO:0000256" key="7">
    <source>
        <dbReference type="ARBA" id="ARBA00022989"/>
    </source>
</evidence>
<evidence type="ECO:0000256" key="3">
    <source>
        <dbReference type="ARBA" id="ARBA00012292"/>
    </source>
</evidence>
<dbReference type="EMBL" id="FMZA01000017">
    <property type="protein sequence ID" value="SDC81300.1"/>
    <property type="molecule type" value="Genomic_DNA"/>
</dbReference>
<dbReference type="InterPro" id="IPR000537">
    <property type="entry name" value="UbiA_prenyltransferase"/>
</dbReference>
<dbReference type="Gene3D" id="1.10.357.140">
    <property type="entry name" value="UbiA prenyltransferase"/>
    <property type="match status" value="1"/>
</dbReference>
<evidence type="ECO:0000256" key="6">
    <source>
        <dbReference type="ARBA" id="ARBA00022692"/>
    </source>
</evidence>
<dbReference type="Pfam" id="PF01040">
    <property type="entry name" value="UbiA"/>
    <property type="match status" value="1"/>
</dbReference>
<keyword evidence="8 14" id="KW-0350">Heme biosynthesis</keyword>
<dbReference type="PANTHER" id="PTHR43448:SF7">
    <property type="entry name" value="4-HYDROXYBENZOATE SOLANESYLTRANSFERASE"/>
    <property type="match status" value="1"/>
</dbReference>
<evidence type="ECO:0000256" key="5">
    <source>
        <dbReference type="ARBA" id="ARBA00022679"/>
    </source>
</evidence>
<feature type="transmembrane region" description="Helical" evidence="14">
    <location>
        <begin position="95"/>
        <end position="116"/>
    </location>
</feature>
<dbReference type="InterPro" id="IPR044878">
    <property type="entry name" value="UbiA_sf"/>
</dbReference>
<feature type="transmembrane region" description="Helical" evidence="14">
    <location>
        <begin position="149"/>
        <end position="168"/>
    </location>
</feature>